<dbReference type="Gene3D" id="3.40.50.740">
    <property type="match status" value="1"/>
</dbReference>
<reference evidence="3 4" key="1">
    <citation type="journal article" date="2017" name="Int. J. Syst. Evol. Microbiol.">
        <title>Arachidicoccus ginsenosidivorans sp. nov., with ginsenoside-converting activity isolated from ginseng cultivating soil.</title>
        <authorList>
            <person name="Siddiqi M.Z."/>
            <person name="Aslam Z."/>
            <person name="Im W.T."/>
        </authorList>
    </citation>
    <scope>NUCLEOTIDE SEQUENCE [LARGE SCALE GENOMIC DNA]</scope>
    <source>
        <strain evidence="3 4">Gsoil 809</strain>
    </source>
</reference>
<feature type="domain" description="4Fe-4S ferredoxin-type" evidence="2">
    <location>
        <begin position="862"/>
        <end position="891"/>
    </location>
</feature>
<dbReference type="Proteomes" id="UP000321291">
    <property type="component" value="Chromosome"/>
</dbReference>
<name>A0A5B8VLY7_9BACT</name>
<dbReference type="PROSITE" id="PS51379">
    <property type="entry name" value="4FE4S_FER_2"/>
    <property type="match status" value="3"/>
</dbReference>
<evidence type="ECO:0000313" key="4">
    <source>
        <dbReference type="Proteomes" id="UP000321291"/>
    </source>
</evidence>
<proteinExistence type="predicted"/>
<dbReference type="InterPro" id="IPR017896">
    <property type="entry name" value="4Fe4S_Fe-S-bd"/>
</dbReference>
<evidence type="ECO:0000256" key="1">
    <source>
        <dbReference type="SAM" id="MobiDB-lite"/>
    </source>
</evidence>
<accession>A0A5B8VLY7</accession>
<dbReference type="KEGG" id="agi:FSB73_10070"/>
<gene>
    <name evidence="3" type="ORF">FSB73_10070</name>
</gene>
<dbReference type="RefSeq" id="WP_146781497.1">
    <property type="nucleotide sequence ID" value="NZ_CP042434.1"/>
</dbReference>
<dbReference type="Pfam" id="PF13247">
    <property type="entry name" value="Fer4_11"/>
    <property type="match status" value="1"/>
</dbReference>
<sequence length="1041" mass="114364">MANKKHWQSFGERGNSKAFQDANKNEFPEDLLPFEEVDGGFLSAPTPRRDFLKYLGFSTAAAALAASCETPVRKVIPFANKPEDIVPGVANYYATTYVEDGDAISVLAKVRDGRPIKLEGNELSAVTNGGTSARLQASVIELYNTARLRFPTIDGKEVTFDAIDKSISQAISGPGVILTTPVTSPTTLEVINKFIAKYPGSRHVTYNSVSYSGMLEANEASSSYGKKAIPSYHFDKAKIIVGLAADFLGSWVAPVQFSKQYAAGRKINEKDIKMSKHYQFEGILSPTGASADERFQTRPSELGLVAAALLSAVNGGSVSGIQDAKLKAGIQKVAKDLLDNKGASLVVSGSQDKNVQIVVNAINEALGSNGTTIDWSILNNTRQGTDSEFTQLLSDMKAGSVATLVVYNANPAYSWQKSDDFVSALKKVRTTISLNEKADETTQLCKYVVPSNHFLESWGDAEPRTGHYSFIQPTINPLFKTRQWQDSLLKWAGEPSDYETFLKTYWMTKLGGGETMWLKTIQSGVINPPAAAPAAAAFNSAAVAPALTAVSSKKKAGKYELVLYQKIAIGEGQGASNPFLQEMPDPISRATWDNYVMMSPAMALELLDIDIYREGRADEYEVHPEKPVVKVTAGNVSIELPILVIPGTHPNTVGIAVGYGRTGKIGKAADGYGKNAYPLAQLLNGATVFEQYDIKIEKTGKKSKVAQIQVHDRYDSVIGGKRTEVLKVLNLPEFQEDPKEILRDREEELKPYGGIENFEKQGTIYPYYDKPGIHWGMSVDMNACNGCGACVVACNIENNVPIVGKDEVARFHDMHWLRIDRYYTGDVDNPNVVFQPMLCQHCDNAPCENVCPVNATNHSTEGLNQMAYNRCIGTRYCANNCPYKVRRFNWADYTGADSFPNNQDQTTVGKLDATVHDRNEDLSRMVLNPDVTVRSRGVMEKCSFCVQRLQDGKLKAKKESRPLKSGENNEWDVKTACQQACASDCIVFGNANDKNSAISKVRRENPLRLFHSLEQLHTMPNVNYFAKVRNTDVKEPETPTA</sequence>
<dbReference type="OrthoDB" id="9779457at2"/>
<feature type="domain" description="4Fe-4S ferredoxin-type" evidence="2">
    <location>
        <begin position="775"/>
        <end position="805"/>
    </location>
</feature>
<dbReference type="PANTHER" id="PTHR42783:SF3">
    <property type="entry name" value="GLUTAMATE SYNTHASE [NADPH] SMALL CHAIN-RELATED"/>
    <property type="match status" value="1"/>
</dbReference>
<keyword evidence="4" id="KW-1185">Reference proteome</keyword>
<evidence type="ECO:0000259" key="2">
    <source>
        <dbReference type="PROSITE" id="PS51379"/>
    </source>
</evidence>
<dbReference type="NCBIfam" id="TIGR04519">
    <property type="entry name" value="MoCo_extend_TAT"/>
    <property type="match status" value="1"/>
</dbReference>
<dbReference type="EMBL" id="CP042434">
    <property type="protein sequence ID" value="QEC71962.1"/>
    <property type="molecule type" value="Genomic_DNA"/>
</dbReference>
<dbReference type="Gene3D" id="3.30.70.20">
    <property type="match status" value="2"/>
</dbReference>
<dbReference type="Gene3D" id="3.30.2070.10">
    <property type="entry name" value="Formate dehydrogenase/DMSO reductase"/>
    <property type="match status" value="1"/>
</dbReference>
<dbReference type="SUPFAM" id="SSF54862">
    <property type="entry name" value="4Fe-4S ferredoxins"/>
    <property type="match status" value="1"/>
</dbReference>
<feature type="domain" description="4Fe-4S ferredoxin-type" evidence="2">
    <location>
        <begin position="830"/>
        <end position="861"/>
    </location>
</feature>
<dbReference type="SUPFAM" id="SSF53706">
    <property type="entry name" value="Formate dehydrogenase/DMSO reductase, domains 1-3"/>
    <property type="match status" value="1"/>
</dbReference>
<dbReference type="AlphaFoldDB" id="A0A5B8VLY7"/>
<dbReference type="PANTHER" id="PTHR42783">
    <property type="entry name" value="GLUTAMATE SYNTHASE [NADPH] SMALL CHAIN"/>
    <property type="match status" value="1"/>
</dbReference>
<feature type="region of interest" description="Disordered" evidence="1">
    <location>
        <begin position="1"/>
        <end position="21"/>
    </location>
</feature>
<organism evidence="3 4">
    <name type="scientific">Arachidicoccus ginsenosidivorans</name>
    <dbReference type="NCBI Taxonomy" id="496057"/>
    <lineage>
        <taxon>Bacteria</taxon>
        <taxon>Pseudomonadati</taxon>
        <taxon>Bacteroidota</taxon>
        <taxon>Chitinophagia</taxon>
        <taxon>Chitinophagales</taxon>
        <taxon>Chitinophagaceae</taxon>
        <taxon>Arachidicoccus</taxon>
    </lineage>
</organism>
<dbReference type="CDD" id="cd10551">
    <property type="entry name" value="PsrB"/>
    <property type="match status" value="1"/>
</dbReference>
<dbReference type="InterPro" id="IPR030948">
    <property type="entry name" value="TAT_var_transloc_signal_dom"/>
</dbReference>
<evidence type="ECO:0000313" key="3">
    <source>
        <dbReference type="EMBL" id="QEC71962.1"/>
    </source>
</evidence>
<protein>
    <submittedName>
        <fullName evidence="3">4Fe-4S dicluster domain-containing protein</fullName>
    </submittedName>
</protein>